<dbReference type="RefSeq" id="WP_289723583.1">
    <property type="nucleotide sequence ID" value="NZ_JAUDUY010000001.1"/>
</dbReference>
<name>A0ABT7WBC8_9FLAO</name>
<feature type="compositionally biased region" description="Gly residues" evidence="1">
    <location>
        <begin position="495"/>
        <end position="510"/>
    </location>
</feature>
<proteinExistence type="predicted"/>
<dbReference type="EMBL" id="JAUDUY010000001">
    <property type="protein sequence ID" value="MDM9630224.1"/>
    <property type="molecule type" value="Genomic_DNA"/>
</dbReference>
<keyword evidence="3" id="KW-1185">Reference proteome</keyword>
<accession>A0ABT7WBC8</accession>
<organism evidence="2 3">
    <name type="scientific">Robiginitalea aurantiaca</name>
    <dbReference type="NCBI Taxonomy" id="3056915"/>
    <lineage>
        <taxon>Bacteria</taxon>
        <taxon>Pseudomonadati</taxon>
        <taxon>Bacteroidota</taxon>
        <taxon>Flavobacteriia</taxon>
        <taxon>Flavobacteriales</taxon>
        <taxon>Flavobacteriaceae</taxon>
        <taxon>Robiginitalea</taxon>
    </lineage>
</organism>
<sequence length="647" mass="73443">MAQPEFYSYKELDVNSDEGPRTAAILTFSGDVHDSLVKELTQNSLDARPDRKAKLRIRVRSFEMDKSDFPNFHDFEQKLNMMEAYWNSKGDQFKNFFKTAKKHLKGKTLSVFAFEDFNTSGLEGDDTEGTFKACVNDENVSKKSGSDSLGNHGIGKNSVFGYSAIQTVIYSSLNTRNEFKFKGISKLGHYKDETGVKRQNRIYYGRKSGDNVSLVDNYDEIPEVFRRDEPGLSQFVLAAETGDDWVDNVKRAFLTNYWLLFEKDLLEVHLNDYKLSFENFEREVEELFKDDTSDENPIHFIRAHRLAQIHETEEIHKIGEVEYYLMEANGDDNLPNRIVFLRDGMKIQTIPVRGGLPVSVAGVMYCNNERGNEILGAMEPHKHDQFLPDLIAKKEVRNVTVSDGKKVIQDLREFRLRIIRELKSKYTQEVTNVDFIDELFGSLFGIKTGSGSGEQKETEKESFRKHVPKLDIEINFNSSTRNSQINNLEDVDQGTGEGRGVGTGEGGEGSRSGKRKKRSEGGGAGSSTDKTNRRLRQIVKVRSFVDHSSAGRNHYKLVVHSGENLDSFDMLIGQHGDSGKKDTPMSSKLISVNSQKGNHDIEPIFNKKNEVKSYRIKGLMATDDKPLVYDIVMEENTRSALNIIDFE</sequence>
<evidence type="ECO:0000313" key="3">
    <source>
        <dbReference type="Proteomes" id="UP001174839"/>
    </source>
</evidence>
<gene>
    <name evidence="2" type="ORF">QU605_02000</name>
</gene>
<comment type="caution">
    <text evidence="2">The sequence shown here is derived from an EMBL/GenBank/DDBJ whole genome shotgun (WGS) entry which is preliminary data.</text>
</comment>
<feature type="region of interest" description="Disordered" evidence="1">
    <location>
        <begin position="483"/>
        <end position="536"/>
    </location>
</feature>
<protein>
    <recommendedName>
        <fullName evidence="4">ATP-binding protein</fullName>
    </recommendedName>
</protein>
<evidence type="ECO:0000313" key="2">
    <source>
        <dbReference type="EMBL" id="MDM9630224.1"/>
    </source>
</evidence>
<dbReference type="Proteomes" id="UP001174839">
    <property type="component" value="Unassembled WGS sequence"/>
</dbReference>
<reference evidence="2" key="1">
    <citation type="submission" date="2023-06" db="EMBL/GenBank/DDBJ databases">
        <title>Robiginitalea aurantiacus sp. nov. and Algoriphagus sediminis sp. nov., isolated from coastal sediment.</title>
        <authorList>
            <person name="Zhou Z.Y."/>
            <person name="An J."/>
            <person name="Jia Y.W."/>
            <person name="Du Z.J."/>
        </authorList>
    </citation>
    <scope>NUCLEOTIDE SEQUENCE</scope>
    <source>
        <strain evidence="2">M39</strain>
    </source>
</reference>
<evidence type="ECO:0008006" key="4">
    <source>
        <dbReference type="Google" id="ProtNLM"/>
    </source>
</evidence>
<evidence type="ECO:0000256" key="1">
    <source>
        <dbReference type="SAM" id="MobiDB-lite"/>
    </source>
</evidence>